<dbReference type="PANTHER" id="PTHR33098:SF3">
    <property type="entry name" value="COTTON FIBER PROTEIN"/>
    <property type="match status" value="1"/>
</dbReference>
<dbReference type="EMBL" id="JBBPBK010000003">
    <property type="protein sequence ID" value="KAK9288550.1"/>
    <property type="molecule type" value="Genomic_DNA"/>
</dbReference>
<dbReference type="InterPro" id="IPR008480">
    <property type="entry name" value="DUF761_pln"/>
</dbReference>
<organism evidence="1 2">
    <name type="scientific">Liquidambar formosana</name>
    <name type="common">Formosan gum</name>
    <dbReference type="NCBI Taxonomy" id="63359"/>
    <lineage>
        <taxon>Eukaryota</taxon>
        <taxon>Viridiplantae</taxon>
        <taxon>Streptophyta</taxon>
        <taxon>Embryophyta</taxon>
        <taxon>Tracheophyta</taxon>
        <taxon>Spermatophyta</taxon>
        <taxon>Magnoliopsida</taxon>
        <taxon>eudicotyledons</taxon>
        <taxon>Gunneridae</taxon>
        <taxon>Pentapetalae</taxon>
        <taxon>Saxifragales</taxon>
        <taxon>Altingiaceae</taxon>
        <taxon>Liquidambar</taxon>
    </lineage>
</organism>
<sequence>MSCLSLTKKLQPAKMAWKSFTNTLQSKLHKLKKSKAIKRTTRRLIALRSVHHPIVSYKRRALDRHRFSTLPHNHHSRHNLHDQHQEPPQKSAATIYVDELFEETVSVHANHPHEPGDTNKAKEMNAANDAVNKAKAKADTASMTTRRQQQQQQQPMSTVGIKVFDGKVKPRKSKASEKSAFDVDDAWKAIIASSPQLRGVDERAEEFISKFHEEMKLQKEKSILDFEEMLARSA</sequence>
<dbReference type="PANTHER" id="PTHR33098">
    <property type="entry name" value="COTTON FIBER (DUF761)"/>
    <property type="match status" value="1"/>
</dbReference>
<accession>A0AAP0X7X0</accession>
<dbReference type="Pfam" id="PF05553">
    <property type="entry name" value="DUF761"/>
    <property type="match status" value="1"/>
</dbReference>
<evidence type="ECO:0000313" key="1">
    <source>
        <dbReference type="EMBL" id="KAK9288550.1"/>
    </source>
</evidence>
<name>A0AAP0X7X0_LIQFO</name>
<evidence type="ECO:0000313" key="2">
    <source>
        <dbReference type="Proteomes" id="UP001415857"/>
    </source>
</evidence>
<comment type="caution">
    <text evidence="1">The sequence shown here is derived from an EMBL/GenBank/DDBJ whole genome shotgun (WGS) entry which is preliminary data.</text>
</comment>
<proteinExistence type="predicted"/>
<gene>
    <name evidence="1" type="ORF">L1049_017009</name>
</gene>
<dbReference type="Proteomes" id="UP001415857">
    <property type="component" value="Unassembled WGS sequence"/>
</dbReference>
<dbReference type="AlphaFoldDB" id="A0AAP0X7X0"/>
<protein>
    <submittedName>
        <fullName evidence="1">Uncharacterized protein</fullName>
    </submittedName>
</protein>
<keyword evidence="2" id="KW-1185">Reference proteome</keyword>
<reference evidence="1 2" key="1">
    <citation type="journal article" date="2024" name="Plant J.">
        <title>Genome sequences and population genomics reveal climatic adaptation and genomic divergence between two closely related sweetgum species.</title>
        <authorList>
            <person name="Xu W.Q."/>
            <person name="Ren C.Q."/>
            <person name="Zhang X.Y."/>
            <person name="Comes H.P."/>
            <person name="Liu X.H."/>
            <person name="Li Y.G."/>
            <person name="Kettle C.J."/>
            <person name="Jalonen R."/>
            <person name="Gaisberger H."/>
            <person name="Ma Y.Z."/>
            <person name="Qiu Y.X."/>
        </authorList>
    </citation>
    <scope>NUCLEOTIDE SEQUENCE [LARGE SCALE GENOMIC DNA]</scope>
    <source>
        <strain evidence="1">Hangzhou</strain>
    </source>
</reference>